<dbReference type="AlphaFoldDB" id="A0A433YCS4"/>
<dbReference type="GO" id="GO:0016814">
    <property type="term" value="F:hydrolase activity, acting on carbon-nitrogen (but not peptide) bonds, in cyclic amidines"/>
    <property type="evidence" value="ECO:0007669"/>
    <property type="project" value="UniProtKB-ARBA"/>
</dbReference>
<keyword evidence="8" id="KW-1185">Reference proteome</keyword>
<comment type="caution">
    <text evidence="7">The sequence shown here is derived from an EMBL/GenBank/DDBJ whole genome shotgun (WGS) entry which is preliminary data.</text>
</comment>
<dbReference type="InterPro" id="IPR006330">
    <property type="entry name" value="Ado/ade_deaminase"/>
</dbReference>
<dbReference type="Gene3D" id="3.20.20.140">
    <property type="entry name" value="Metal-dependent hydrolases"/>
    <property type="match status" value="1"/>
</dbReference>
<dbReference type="InterPro" id="IPR032466">
    <property type="entry name" value="Metal_Hydrolase"/>
</dbReference>
<proteinExistence type="inferred from homology"/>
<dbReference type="PANTHER" id="PTHR43114">
    <property type="entry name" value="ADENINE DEAMINASE"/>
    <property type="match status" value="1"/>
</dbReference>
<keyword evidence="4" id="KW-0378">Hydrolase</keyword>
<comment type="cofactor">
    <cofactor evidence="1">
        <name>Zn(2+)</name>
        <dbReference type="ChEBI" id="CHEBI:29105"/>
    </cofactor>
</comment>
<dbReference type="Proteomes" id="UP000279446">
    <property type="component" value="Unassembled WGS sequence"/>
</dbReference>
<dbReference type="SUPFAM" id="SSF51556">
    <property type="entry name" value="Metallo-dependent hydrolases"/>
    <property type="match status" value="1"/>
</dbReference>
<reference evidence="7 8" key="1">
    <citation type="submission" date="2018-12" db="EMBL/GenBank/DDBJ databases">
        <authorList>
            <person name="Sun L."/>
            <person name="Chen Z."/>
        </authorList>
    </citation>
    <scope>NUCLEOTIDE SEQUENCE [LARGE SCALE GENOMIC DNA]</scope>
    <source>
        <strain evidence="7 8">DSM 15890</strain>
    </source>
</reference>
<protein>
    <submittedName>
        <fullName evidence="7">Adenosine deaminase</fullName>
    </submittedName>
</protein>
<dbReference type="PANTHER" id="PTHR43114:SF6">
    <property type="entry name" value="ADENINE DEAMINASE"/>
    <property type="match status" value="1"/>
</dbReference>
<accession>A0A433YCS4</accession>
<evidence type="ECO:0000256" key="3">
    <source>
        <dbReference type="ARBA" id="ARBA00022723"/>
    </source>
</evidence>
<keyword evidence="3" id="KW-0479">Metal-binding</keyword>
<dbReference type="OrthoDB" id="9779574at2"/>
<dbReference type="InterPro" id="IPR001365">
    <property type="entry name" value="A_deaminase_dom"/>
</dbReference>
<keyword evidence="5" id="KW-0862">Zinc</keyword>
<evidence type="ECO:0000256" key="4">
    <source>
        <dbReference type="ARBA" id="ARBA00022801"/>
    </source>
</evidence>
<organism evidence="7 8">
    <name type="scientific">Paenibacillus anaericanus</name>
    <dbReference type="NCBI Taxonomy" id="170367"/>
    <lineage>
        <taxon>Bacteria</taxon>
        <taxon>Bacillati</taxon>
        <taxon>Bacillota</taxon>
        <taxon>Bacilli</taxon>
        <taxon>Bacillales</taxon>
        <taxon>Paenibacillaceae</taxon>
        <taxon>Paenibacillus</taxon>
    </lineage>
</organism>
<dbReference type="EMBL" id="RZNY01000003">
    <property type="protein sequence ID" value="RUT47657.1"/>
    <property type="molecule type" value="Genomic_DNA"/>
</dbReference>
<comment type="similarity">
    <text evidence="2">Belongs to the metallo-dependent hydrolases superfamily. Adenosine and AMP deaminases family.</text>
</comment>
<evidence type="ECO:0000313" key="7">
    <source>
        <dbReference type="EMBL" id="RUT47657.1"/>
    </source>
</evidence>
<evidence type="ECO:0000313" key="8">
    <source>
        <dbReference type="Proteomes" id="UP000279446"/>
    </source>
</evidence>
<dbReference type="GO" id="GO:0019239">
    <property type="term" value="F:deaminase activity"/>
    <property type="evidence" value="ECO:0007669"/>
    <property type="project" value="InterPro"/>
</dbReference>
<dbReference type="RefSeq" id="WP_127190857.1">
    <property type="nucleotide sequence ID" value="NZ_RZNY01000003.1"/>
</dbReference>
<gene>
    <name evidence="7" type="ORF">EJP82_04555</name>
</gene>
<evidence type="ECO:0000256" key="1">
    <source>
        <dbReference type="ARBA" id="ARBA00001947"/>
    </source>
</evidence>
<dbReference type="GO" id="GO:0046872">
    <property type="term" value="F:metal ion binding"/>
    <property type="evidence" value="ECO:0007669"/>
    <property type="project" value="UniProtKB-KW"/>
</dbReference>
<evidence type="ECO:0000259" key="6">
    <source>
        <dbReference type="Pfam" id="PF00962"/>
    </source>
</evidence>
<evidence type="ECO:0000256" key="5">
    <source>
        <dbReference type="ARBA" id="ARBA00022833"/>
    </source>
</evidence>
<sequence length="311" mass="35375">MTDSFISALENNNIDLLRQAPKSDLHNHAARGGNRKYIEAWSNTSIVEPPKFESLNAMQHWYDTHVKSLCIGKAGFVIRIEAAFQQALDDGIQLLCMSFGTGDKVHYNGSLKEFIDAIHNIHLAIAPQIEFIPEICYPRTNDIYAVEEEFEELLSHDYFKSIDIVGDDTQSLDNFKNIYQKARDHNFILKAHVGEFGDAESVIHAVNMLGLDQIQHGINSVYSDYVMEQLVERDIQLNICPSSNVMLCRVSDYKSHPIRQLFDKGVKVTINSDDMLIFDQSVSDDYMTLYKTGLFTAEELNIIRLQGLNSF</sequence>
<dbReference type="Pfam" id="PF00962">
    <property type="entry name" value="A_deaminase"/>
    <property type="match status" value="1"/>
</dbReference>
<name>A0A433YCS4_9BACL</name>
<feature type="domain" description="Adenosine deaminase" evidence="6">
    <location>
        <begin position="145"/>
        <end position="309"/>
    </location>
</feature>
<evidence type="ECO:0000256" key="2">
    <source>
        <dbReference type="ARBA" id="ARBA00006676"/>
    </source>
</evidence>